<sequence>MSPAVQARLSSTPSDPPSTTPHRSAQPGQPLEVKPAFLTSSWVPNPRIVPGSEGGRGLGEGVVWFACFLKQQALGRECLLTGDEESFFVPLLNDHDKQWA</sequence>
<accession>A0AAD7SZU2</accession>
<protein>
    <submittedName>
        <fullName evidence="2">Uncharacterized protein</fullName>
    </submittedName>
</protein>
<evidence type="ECO:0000256" key="1">
    <source>
        <dbReference type="SAM" id="MobiDB-lite"/>
    </source>
</evidence>
<gene>
    <name evidence="2" type="ORF">AAFF_G00154340</name>
</gene>
<name>A0AAD7SZU2_9TELE</name>
<reference evidence="2" key="1">
    <citation type="journal article" date="2023" name="Science">
        <title>Genome structures resolve the early diversification of teleost fishes.</title>
        <authorList>
            <person name="Parey E."/>
            <person name="Louis A."/>
            <person name="Montfort J."/>
            <person name="Bouchez O."/>
            <person name="Roques C."/>
            <person name="Iampietro C."/>
            <person name="Lluch J."/>
            <person name="Castinel A."/>
            <person name="Donnadieu C."/>
            <person name="Desvignes T."/>
            <person name="Floi Bucao C."/>
            <person name="Jouanno E."/>
            <person name="Wen M."/>
            <person name="Mejri S."/>
            <person name="Dirks R."/>
            <person name="Jansen H."/>
            <person name="Henkel C."/>
            <person name="Chen W.J."/>
            <person name="Zahm M."/>
            <person name="Cabau C."/>
            <person name="Klopp C."/>
            <person name="Thompson A.W."/>
            <person name="Robinson-Rechavi M."/>
            <person name="Braasch I."/>
            <person name="Lecointre G."/>
            <person name="Bobe J."/>
            <person name="Postlethwait J.H."/>
            <person name="Berthelot C."/>
            <person name="Roest Crollius H."/>
            <person name="Guiguen Y."/>
        </authorList>
    </citation>
    <scope>NUCLEOTIDE SEQUENCE</scope>
    <source>
        <strain evidence="2">NC1722</strain>
    </source>
</reference>
<feature type="region of interest" description="Disordered" evidence="1">
    <location>
        <begin position="1"/>
        <end position="31"/>
    </location>
</feature>
<comment type="caution">
    <text evidence="2">The sequence shown here is derived from an EMBL/GenBank/DDBJ whole genome shotgun (WGS) entry which is preliminary data.</text>
</comment>
<evidence type="ECO:0000313" key="2">
    <source>
        <dbReference type="EMBL" id="KAJ8411796.1"/>
    </source>
</evidence>
<evidence type="ECO:0000313" key="3">
    <source>
        <dbReference type="Proteomes" id="UP001221898"/>
    </source>
</evidence>
<dbReference type="AlphaFoldDB" id="A0AAD7SZU2"/>
<dbReference type="Proteomes" id="UP001221898">
    <property type="component" value="Unassembled WGS sequence"/>
</dbReference>
<organism evidence="2 3">
    <name type="scientific">Aldrovandia affinis</name>
    <dbReference type="NCBI Taxonomy" id="143900"/>
    <lineage>
        <taxon>Eukaryota</taxon>
        <taxon>Metazoa</taxon>
        <taxon>Chordata</taxon>
        <taxon>Craniata</taxon>
        <taxon>Vertebrata</taxon>
        <taxon>Euteleostomi</taxon>
        <taxon>Actinopterygii</taxon>
        <taxon>Neopterygii</taxon>
        <taxon>Teleostei</taxon>
        <taxon>Notacanthiformes</taxon>
        <taxon>Halosauridae</taxon>
        <taxon>Aldrovandia</taxon>
    </lineage>
</organism>
<proteinExistence type="predicted"/>
<dbReference type="EMBL" id="JAINUG010000021">
    <property type="protein sequence ID" value="KAJ8411796.1"/>
    <property type="molecule type" value="Genomic_DNA"/>
</dbReference>
<keyword evidence="3" id="KW-1185">Reference proteome</keyword>